<dbReference type="eggNOG" id="COG4473">
    <property type="taxonomic scope" value="Bacteria"/>
</dbReference>
<feature type="transmembrane region" description="Helical" evidence="1">
    <location>
        <begin position="362"/>
        <end position="383"/>
    </location>
</feature>
<dbReference type="AlphaFoldDB" id="W7YQ44"/>
<dbReference type="Proteomes" id="UP000019364">
    <property type="component" value="Unassembled WGS sequence"/>
</dbReference>
<dbReference type="EMBL" id="BAVZ01000013">
    <property type="protein sequence ID" value="GAF09608.1"/>
    <property type="molecule type" value="Genomic_DNA"/>
</dbReference>
<accession>W7YQ44</accession>
<feature type="transmembrane region" description="Helical" evidence="1">
    <location>
        <begin position="206"/>
        <end position="224"/>
    </location>
</feature>
<protein>
    <recommendedName>
        <fullName evidence="4">ABC transporter</fullName>
    </recommendedName>
</protein>
<dbReference type="InterPro" id="IPR010288">
    <property type="entry name" value="EcsB_ABC"/>
</dbReference>
<keyword evidence="1" id="KW-0812">Transmembrane</keyword>
<evidence type="ECO:0000313" key="3">
    <source>
        <dbReference type="Proteomes" id="UP000019364"/>
    </source>
</evidence>
<feature type="transmembrane region" description="Helical" evidence="1">
    <location>
        <begin position="322"/>
        <end position="341"/>
    </location>
</feature>
<evidence type="ECO:0000256" key="1">
    <source>
        <dbReference type="SAM" id="Phobius"/>
    </source>
</evidence>
<feature type="transmembrane region" description="Helical" evidence="1">
    <location>
        <begin position="179"/>
        <end position="200"/>
    </location>
</feature>
<dbReference type="RefSeq" id="WP_036651282.1">
    <property type="nucleotide sequence ID" value="NZ_BAVZ01000013.1"/>
</dbReference>
<feature type="transmembrane region" description="Helical" evidence="1">
    <location>
        <begin position="39"/>
        <end position="56"/>
    </location>
</feature>
<keyword evidence="3" id="KW-1185">Reference proteome</keyword>
<name>W7YQ44_9BACL</name>
<reference evidence="2 3" key="1">
    <citation type="journal article" date="2014" name="Genome Announc.">
        <title>Draft Genome Sequence of Paenibacillus pini JCM 16418T, Isolated from the Rhizosphere of Pine Tree.</title>
        <authorList>
            <person name="Yuki M."/>
            <person name="Oshima K."/>
            <person name="Suda W."/>
            <person name="Oshida Y."/>
            <person name="Kitamura K."/>
            <person name="Iida Y."/>
            <person name="Hattori M."/>
            <person name="Ohkuma M."/>
        </authorList>
    </citation>
    <scope>NUCLEOTIDE SEQUENCE [LARGE SCALE GENOMIC DNA]</scope>
    <source>
        <strain evidence="2 3">JCM 16418</strain>
    </source>
</reference>
<dbReference type="GO" id="GO:0016020">
    <property type="term" value="C:membrane"/>
    <property type="evidence" value="ECO:0007669"/>
    <property type="project" value="InterPro"/>
</dbReference>
<proteinExistence type="predicted"/>
<feature type="transmembrane region" description="Helical" evidence="1">
    <location>
        <begin position="389"/>
        <end position="411"/>
    </location>
</feature>
<feature type="transmembrane region" description="Helical" evidence="1">
    <location>
        <begin position="110"/>
        <end position="134"/>
    </location>
</feature>
<dbReference type="STRING" id="1236976.JCM16418_3757"/>
<keyword evidence="1" id="KW-0472">Membrane</keyword>
<gene>
    <name evidence="2" type="ORF">JCM16418_3757</name>
</gene>
<dbReference type="OrthoDB" id="2448479at2"/>
<feature type="transmembrane region" description="Helical" evidence="1">
    <location>
        <begin position="68"/>
        <end position="89"/>
    </location>
</feature>
<organism evidence="2 3">
    <name type="scientific">Paenibacillus pini JCM 16418</name>
    <dbReference type="NCBI Taxonomy" id="1236976"/>
    <lineage>
        <taxon>Bacteria</taxon>
        <taxon>Bacillati</taxon>
        <taxon>Bacillota</taxon>
        <taxon>Bacilli</taxon>
        <taxon>Bacillales</taxon>
        <taxon>Paenibacillaceae</taxon>
        <taxon>Paenibacillus</taxon>
    </lineage>
</organism>
<evidence type="ECO:0008006" key="4">
    <source>
        <dbReference type="Google" id="ProtNLM"/>
    </source>
</evidence>
<sequence length="419" mass="49004">MKQETYTFHSPAKVFWHRFRKHIHDVTGMFNSVVDDWRVWLYILIPAAMIGGRFYYSWWHEVPEWSLALPFVVFSSLIALLIWASGSIITLLHEGDVLFMLQRKRWIQGILLGGSLYSMFTLIIKVCLYIVIILPFLVQRFEMDTQSVLCFLLFSITFAWVVSWLKHLVRIRSKGWRRYLWSIPFIWLPITIYVRLSSIWYKDSVILVESAMIMALLSGILLLIRLRMKGTLISDIQEDLVQRTVLTNLVLSQVMDKPRSTRSKPILMRRSQSIFRSRKPMKRLADAAIKSLLRQTNQVLLYLQFMMICVVTLIAVPSTIQWAVLLAMTALLTYSLFLHWLRFIDNEFVSMLPWSDDETPHAGVYTVRALLLPFAFIGSITWLCSLFPIWLGILLSIPCAVVLTWLGVYLLRTMMLRRN</sequence>
<feature type="transmembrane region" description="Helical" evidence="1">
    <location>
        <begin position="299"/>
        <end position="316"/>
    </location>
</feature>
<keyword evidence="1" id="KW-1133">Transmembrane helix</keyword>
<comment type="caution">
    <text evidence="2">The sequence shown here is derived from an EMBL/GenBank/DDBJ whole genome shotgun (WGS) entry which is preliminary data.</text>
</comment>
<evidence type="ECO:0000313" key="2">
    <source>
        <dbReference type="EMBL" id="GAF09608.1"/>
    </source>
</evidence>
<feature type="transmembrane region" description="Helical" evidence="1">
    <location>
        <begin position="146"/>
        <end position="167"/>
    </location>
</feature>
<dbReference type="Pfam" id="PF05975">
    <property type="entry name" value="EcsB"/>
    <property type="match status" value="1"/>
</dbReference>